<evidence type="ECO:0000313" key="1">
    <source>
        <dbReference type="EMBL" id="TEY70275.1"/>
    </source>
</evidence>
<reference evidence="1 2" key="1">
    <citation type="submission" date="2017-11" db="EMBL/GenBank/DDBJ databases">
        <title>Comparative genomics of Botrytis spp.</title>
        <authorList>
            <person name="Valero-Jimenez C.A."/>
            <person name="Tapia P."/>
            <person name="Veloso J."/>
            <person name="Silva-Moreno E."/>
            <person name="Staats M."/>
            <person name="Valdes J.H."/>
            <person name="Van Kan J.A.L."/>
        </authorList>
    </citation>
    <scope>NUCLEOTIDE SEQUENCE [LARGE SCALE GENOMIC DNA]</scope>
    <source>
        <strain evidence="1 2">MUCL2830</strain>
    </source>
</reference>
<dbReference type="Proteomes" id="UP000297299">
    <property type="component" value="Unassembled WGS sequence"/>
</dbReference>
<name>A0A4Y8D851_9HELO</name>
<sequence>MAVLGGLTYDITDPLTHKAAGYFALEIYEPLFTMAHKTDFLDEDAIILELIPGIPFQEFDGTSAFQNNVDVLDILHHNVTSKRIFNEGKRLENRDAQVKIPPNNDSFERVSAVLADMTCIEDKEKTMDIVFIENDYPNCFARSYVDFIKFAASLAHPEGFYFKTDSSDINSGI</sequence>
<dbReference type="AlphaFoldDB" id="A0A4Y8D851"/>
<protein>
    <submittedName>
        <fullName evidence="1">Uncharacterized protein</fullName>
    </submittedName>
</protein>
<gene>
    <name evidence="1" type="ORF">BOTCAL_0108g00310</name>
</gene>
<comment type="caution">
    <text evidence="1">The sequence shown here is derived from an EMBL/GenBank/DDBJ whole genome shotgun (WGS) entry which is preliminary data.</text>
</comment>
<proteinExistence type="predicted"/>
<dbReference type="EMBL" id="PHWZ01000108">
    <property type="protein sequence ID" value="TEY70275.1"/>
    <property type="molecule type" value="Genomic_DNA"/>
</dbReference>
<dbReference type="OrthoDB" id="3471801at2759"/>
<organism evidence="1 2">
    <name type="scientific">Botryotinia calthae</name>
    <dbReference type="NCBI Taxonomy" id="38488"/>
    <lineage>
        <taxon>Eukaryota</taxon>
        <taxon>Fungi</taxon>
        <taxon>Dikarya</taxon>
        <taxon>Ascomycota</taxon>
        <taxon>Pezizomycotina</taxon>
        <taxon>Leotiomycetes</taxon>
        <taxon>Helotiales</taxon>
        <taxon>Sclerotiniaceae</taxon>
        <taxon>Botryotinia</taxon>
    </lineage>
</organism>
<accession>A0A4Y8D851</accession>
<evidence type="ECO:0000313" key="2">
    <source>
        <dbReference type="Proteomes" id="UP000297299"/>
    </source>
</evidence>
<keyword evidence="2" id="KW-1185">Reference proteome</keyword>